<dbReference type="EMBL" id="JACEFO010001814">
    <property type="protein sequence ID" value="KAF8701230.1"/>
    <property type="molecule type" value="Genomic_DNA"/>
</dbReference>
<dbReference type="Proteomes" id="UP000636709">
    <property type="component" value="Unassembled WGS sequence"/>
</dbReference>
<sequence>MVFNNTKVLSYVGGIQRNTLDTVLISFAKGGGAALIFGDAVYLRPRQWIFLQRMVGVLITEVCSSFTSI</sequence>
<dbReference type="AlphaFoldDB" id="A0A835BKM7"/>
<comment type="caution">
    <text evidence="1">The sequence shown here is derived from an EMBL/GenBank/DDBJ whole genome shotgun (WGS) entry which is preliminary data.</text>
</comment>
<name>A0A835BKM7_9POAL</name>
<evidence type="ECO:0000313" key="1">
    <source>
        <dbReference type="EMBL" id="KAF8701230.1"/>
    </source>
</evidence>
<accession>A0A835BKM7</accession>
<reference evidence="1" key="1">
    <citation type="submission" date="2020-07" db="EMBL/GenBank/DDBJ databases">
        <title>Genome sequence and genetic diversity analysis of an under-domesticated orphan crop, white fonio (Digitaria exilis).</title>
        <authorList>
            <person name="Bennetzen J.L."/>
            <person name="Chen S."/>
            <person name="Ma X."/>
            <person name="Wang X."/>
            <person name="Yssel A.E.J."/>
            <person name="Chaluvadi S.R."/>
            <person name="Johnson M."/>
            <person name="Gangashetty P."/>
            <person name="Hamidou F."/>
            <person name="Sanogo M.D."/>
            <person name="Zwaenepoel A."/>
            <person name="Wallace J."/>
            <person name="Van De Peer Y."/>
            <person name="Van Deynze A."/>
        </authorList>
    </citation>
    <scope>NUCLEOTIDE SEQUENCE</scope>
    <source>
        <tissue evidence="1">Leaves</tissue>
    </source>
</reference>
<keyword evidence="2" id="KW-1185">Reference proteome</keyword>
<protein>
    <submittedName>
        <fullName evidence="1">Uncharacterized protein</fullName>
    </submittedName>
</protein>
<proteinExistence type="predicted"/>
<organism evidence="1 2">
    <name type="scientific">Digitaria exilis</name>
    <dbReference type="NCBI Taxonomy" id="1010633"/>
    <lineage>
        <taxon>Eukaryota</taxon>
        <taxon>Viridiplantae</taxon>
        <taxon>Streptophyta</taxon>
        <taxon>Embryophyta</taxon>
        <taxon>Tracheophyta</taxon>
        <taxon>Spermatophyta</taxon>
        <taxon>Magnoliopsida</taxon>
        <taxon>Liliopsida</taxon>
        <taxon>Poales</taxon>
        <taxon>Poaceae</taxon>
        <taxon>PACMAD clade</taxon>
        <taxon>Panicoideae</taxon>
        <taxon>Panicodae</taxon>
        <taxon>Paniceae</taxon>
        <taxon>Anthephorinae</taxon>
        <taxon>Digitaria</taxon>
    </lineage>
</organism>
<evidence type="ECO:0000313" key="2">
    <source>
        <dbReference type="Proteomes" id="UP000636709"/>
    </source>
</evidence>
<gene>
    <name evidence="1" type="ORF">HU200_033716</name>
</gene>